<evidence type="ECO:0000256" key="1">
    <source>
        <dbReference type="SAM" id="MobiDB-lite"/>
    </source>
</evidence>
<sequence length="169" mass="18352">MAAPSNRPVRVTTTEATALINPTTRNDVYSNLVSNGGIRAIESSWEQTLQSIGWFDRFEAYTRHLLRTGEATTMDQVWAKVDAKIKESPALSRTNGANGVNGHSNSNGNSNGNGSGNGTLTDSDTDEFDLRIPDDTLKAMVKATRGELDKFVQVTWDEDLSSTPATTDK</sequence>
<feature type="compositionally biased region" description="Low complexity" evidence="1">
    <location>
        <begin position="95"/>
        <end position="110"/>
    </location>
</feature>
<dbReference type="Proteomes" id="UP000799779">
    <property type="component" value="Unassembled WGS sequence"/>
</dbReference>
<reference evidence="2" key="1">
    <citation type="journal article" date="2020" name="Stud. Mycol.">
        <title>101 Dothideomycetes genomes: a test case for predicting lifestyles and emergence of pathogens.</title>
        <authorList>
            <person name="Haridas S."/>
            <person name="Albert R."/>
            <person name="Binder M."/>
            <person name="Bloem J."/>
            <person name="Labutti K."/>
            <person name="Salamov A."/>
            <person name="Andreopoulos B."/>
            <person name="Baker S."/>
            <person name="Barry K."/>
            <person name="Bills G."/>
            <person name="Bluhm B."/>
            <person name="Cannon C."/>
            <person name="Castanera R."/>
            <person name="Culley D."/>
            <person name="Daum C."/>
            <person name="Ezra D."/>
            <person name="Gonzalez J."/>
            <person name="Henrissat B."/>
            <person name="Kuo A."/>
            <person name="Liang C."/>
            <person name="Lipzen A."/>
            <person name="Lutzoni F."/>
            <person name="Magnuson J."/>
            <person name="Mondo S."/>
            <person name="Nolan M."/>
            <person name="Ohm R."/>
            <person name="Pangilinan J."/>
            <person name="Park H.-J."/>
            <person name="Ramirez L."/>
            <person name="Alfaro M."/>
            <person name="Sun H."/>
            <person name="Tritt A."/>
            <person name="Yoshinaga Y."/>
            <person name="Zwiers L.-H."/>
            <person name="Turgeon B."/>
            <person name="Goodwin S."/>
            <person name="Spatafora J."/>
            <person name="Crous P."/>
            <person name="Grigoriev I."/>
        </authorList>
    </citation>
    <scope>NUCLEOTIDE SEQUENCE</scope>
    <source>
        <strain evidence="2">CBS 123094</strain>
    </source>
</reference>
<organism evidence="2 3">
    <name type="scientific">Amniculicola lignicola CBS 123094</name>
    <dbReference type="NCBI Taxonomy" id="1392246"/>
    <lineage>
        <taxon>Eukaryota</taxon>
        <taxon>Fungi</taxon>
        <taxon>Dikarya</taxon>
        <taxon>Ascomycota</taxon>
        <taxon>Pezizomycotina</taxon>
        <taxon>Dothideomycetes</taxon>
        <taxon>Pleosporomycetidae</taxon>
        <taxon>Pleosporales</taxon>
        <taxon>Amniculicolaceae</taxon>
        <taxon>Amniculicola</taxon>
    </lineage>
</organism>
<protein>
    <submittedName>
        <fullName evidence="2">Uncharacterized protein</fullName>
    </submittedName>
</protein>
<dbReference type="AlphaFoldDB" id="A0A6A5VZR8"/>
<keyword evidence="3" id="KW-1185">Reference proteome</keyword>
<feature type="region of interest" description="Disordered" evidence="1">
    <location>
        <begin position="88"/>
        <end position="127"/>
    </location>
</feature>
<accession>A0A6A5VZR8</accession>
<proteinExistence type="predicted"/>
<gene>
    <name evidence="2" type="ORF">P154DRAFT_526732</name>
</gene>
<name>A0A6A5VZR8_9PLEO</name>
<evidence type="ECO:0000313" key="2">
    <source>
        <dbReference type="EMBL" id="KAF1994940.1"/>
    </source>
</evidence>
<dbReference type="EMBL" id="ML977649">
    <property type="protein sequence ID" value="KAF1994940.1"/>
    <property type="molecule type" value="Genomic_DNA"/>
</dbReference>
<evidence type="ECO:0000313" key="3">
    <source>
        <dbReference type="Proteomes" id="UP000799779"/>
    </source>
</evidence>
<dbReference type="OrthoDB" id="5355007at2759"/>